<name>A0ABN7XF98_GIGMA</name>
<feature type="non-terminal residue" evidence="2">
    <location>
        <position position="1"/>
    </location>
</feature>
<comment type="caution">
    <text evidence="2">The sequence shown here is derived from an EMBL/GenBank/DDBJ whole genome shotgun (WGS) entry which is preliminary data.</text>
</comment>
<organism evidence="2 3">
    <name type="scientific">Gigaspora margarita</name>
    <dbReference type="NCBI Taxonomy" id="4874"/>
    <lineage>
        <taxon>Eukaryota</taxon>
        <taxon>Fungi</taxon>
        <taxon>Fungi incertae sedis</taxon>
        <taxon>Mucoromycota</taxon>
        <taxon>Glomeromycotina</taxon>
        <taxon>Glomeromycetes</taxon>
        <taxon>Diversisporales</taxon>
        <taxon>Gigasporaceae</taxon>
        <taxon>Gigaspora</taxon>
    </lineage>
</organism>
<evidence type="ECO:0000313" key="2">
    <source>
        <dbReference type="EMBL" id="CAG8852924.1"/>
    </source>
</evidence>
<evidence type="ECO:0000256" key="1">
    <source>
        <dbReference type="SAM" id="MobiDB-lite"/>
    </source>
</evidence>
<sequence length="60" mass="7204">KLNEHSNDLSDSEQYSNISNKLDQYSSETYQYSSESDKDVDWKINKEEHFLNNVDWENNE</sequence>
<feature type="region of interest" description="Disordered" evidence="1">
    <location>
        <begin position="1"/>
        <end position="38"/>
    </location>
</feature>
<evidence type="ECO:0000313" key="3">
    <source>
        <dbReference type="Proteomes" id="UP000789901"/>
    </source>
</evidence>
<feature type="non-terminal residue" evidence="2">
    <location>
        <position position="60"/>
    </location>
</feature>
<feature type="compositionally biased region" description="Low complexity" evidence="1">
    <location>
        <begin position="24"/>
        <end position="34"/>
    </location>
</feature>
<reference evidence="2 3" key="1">
    <citation type="submission" date="2021-06" db="EMBL/GenBank/DDBJ databases">
        <authorList>
            <person name="Kallberg Y."/>
            <person name="Tangrot J."/>
            <person name="Rosling A."/>
        </authorList>
    </citation>
    <scope>NUCLEOTIDE SEQUENCE [LARGE SCALE GENOMIC DNA]</scope>
    <source>
        <strain evidence="2 3">120-4 pot B 10/14</strain>
    </source>
</reference>
<proteinExistence type="predicted"/>
<feature type="compositionally biased region" description="Polar residues" evidence="1">
    <location>
        <begin position="12"/>
        <end position="23"/>
    </location>
</feature>
<gene>
    <name evidence="2" type="ORF">GMARGA_LOCUS41745</name>
</gene>
<keyword evidence="3" id="KW-1185">Reference proteome</keyword>
<dbReference type="Proteomes" id="UP000789901">
    <property type="component" value="Unassembled WGS sequence"/>
</dbReference>
<protein>
    <submittedName>
        <fullName evidence="2">2422_t:CDS:1</fullName>
    </submittedName>
</protein>
<dbReference type="EMBL" id="CAJVQB010117858">
    <property type="protein sequence ID" value="CAG8852924.1"/>
    <property type="molecule type" value="Genomic_DNA"/>
</dbReference>
<accession>A0ABN7XF98</accession>